<evidence type="ECO:0000256" key="3">
    <source>
        <dbReference type="ARBA" id="ARBA00023027"/>
    </source>
</evidence>
<organism evidence="5 6">
    <name type="scientific">Pseudonocardia sulfidoxydans NBRC 16205</name>
    <dbReference type="NCBI Taxonomy" id="1223511"/>
    <lineage>
        <taxon>Bacteria</taxon>
        <taxon>Bacillati</taxon>
        <taxon>Actinomycetota</taxon>
        <taxon>Actinomycetes</taxon>
        <taxon>Pseudonocardiales</taxon>
        <taxon>Pseudonocardiaceae</taxon>
        <taxon>Pseudonocardia</taxon>
    </lineage>
</organism>
<gene>
    <name evidence="5" type="ORF">PSU4_16570</name>
</gene>
<dbReference type="InterPro" id="IPR002347">
    <property type="entry name" value="SDR_fam"/>
</dbReference>
<dbReference type="AlphaFoldDB" id="A0A511DE69"/>
<dbReference type="InterPro" id="IPR023985">
    <property type="entry name" value="SDR_subfam_1"/>
</dbReference>
<comment type="caution">
    <text evidence="5">The sequence shown here is derived from an EMBL/GenBank/DDBJ whole genome shotgun (WGS) entry which is preliminary data.</text>
</comment>
<sequence>MTGRMIGKVALVTGAARGQGRAHCVRLAEEGADVIALDVCEAVRGVPYPGATPEDLAETVRLVEATGRRIHAVQVDVRDRPALGAAVDAGVAEFGRLDAVVVNHGIVIMKPWDQVTPEVFDDTISVNLTGVWNSVMAAAPHVVSSGGGGSIVLVSSAAGLKALPFLVPYVASKFAVTGMAKAFAAELGKHDIRVNSIHPTSVDTAMSMHSSATTEAREAMDAALAGNPHLGGMYGNALGVEVTKVEDIADAVLFLVSDESRMVTAVALPVDAGTTAY</sequence>
<keyword evidence="2" id="KW-0560">Oxidoreductase</keyword>
<dbReference type="CDD" id="cd05233">
    <property type="entry name" value="SDR_c"/>
    <property type="match status" value="1"/>
</dbReference>
<dbReference type="PROSITE" id="PS00061">
    <property type="entry name" value="ADH_SHORT"/>
    <property type="match status" value="1"/>
</dbReference>
<reference evidence="5 6" key="1">
    <citation type="submission" date="2019-07" db="EMBL/GenBank/DDBJ databases">
        <title>Whole genome shotgun sequence of Pseudonocardia sulfidoxydans NBRC 16205.</title>
        <authorList>
            <person name="Hosoyama A."/>
            <person name="Uohara A."/>
            <person name="Ohji S."/>
            <person name="Ichikawa N."/>
        </authorList>
    </citation>
    <scope>NUCLEOTIDE SEQUENCE [LARGE SCALE GENOMIC DNA]</scope>
    <source>
        <strain evidence="5 6">NBRC 16205</strain>
    </source>
</reference>
<dbReference type="Gene3D" id="3.40.50.720">
    <property type="entry name" value="NAD(P)-binding Rossmann-like Domain"/>
    <property type="match status" value="1"/>
</dbReference>
<evidence type="ECO:0000256" key="1">
    <source>
        <dbReference type="ARBA" id="ARBA00006484"/>
    </source>
</evidence>
<dbReference type="InterPro" id="IPR036291">
    <property type="entry name" value="NAD(P)-bd_dom_sf"/>
</dbReference>
<evidence type="ECO:0000313" key="5">
    <source>
        <dbReference type="EMBL" id="GEL22703.1"/>
    </source>
</evidence>
<dbReference type="PANTHER" id="PTHR24321:SF8">
    <property type="entry name" value="ESTRADIOL 17-BETA-DEHYDROGENASE 8-RELATED"/>
    <property type="match status" value="1"/>
</dbReference>
<dbReference type="GO" id="GO:0016491">
    <property type="term" value="F:oxidoreductase activity"/>
    <property type="evidence" value="ECO:0007669"/>
    <property type="project" value="UniProtKB-KW"/>
</dbReference>
<dbReference type="FunFam" id="3.40.50.720:FF:000084">
    <property type="entry name" value="Short-chain dehydrogenase reductase"/>
    <property type="match status" value="1"/>
</dbReference>
<dbReference type="PRINTS" id="PR00080">
    <property type="entry name" value="SDRFAMILY"/>
</dbReference>
<evidence type="ECO:0000313" key="6">
    <source>
        <dbReference type="Proteomes" id="UP000321685"/>
    </source>
</evidence>
<keyword evidence="6" id="KW-1185">Reference proteome</keyword>
<keyword evidence="3" id="KW-0520">NAD</keyword>
<dbReference type="NCBIfam" id="NF009467">
    <property type="entry name" value="PRK12826.1-3"/>
    <property type="match status" value="1"/>
</dbReference>
<comment type="similarity">
    <text evidence="1 4">Belongs to the short-chain dehydrogenases/reductases (SDR) family.</text>
</comment>
<dbReference type="Pfam" id="PF00106">
    <property type="entry name" value="adh_short"/>
    <property type="match status" value="1"/>
</dbReference>
<protein>
    <submittedName>
        <fullName evidence="5">3-ketoacyl-ACP reductase</fullName>
    </submittedName>
</protein>
<dbReference type="NCBIfam" id="TIGR03971">
    <property type="entry name" value="SDR_subfam_1"/>
    <property type="match status" value="1"/>
</dbReference>
<evidence type="ECO:0000256" key="4">
    <source>
        <dbReference type="RuleBase" id="RU000363"/>
    </source>
</evidence>
<dbReference type="OrthoDB" id="3206777at2"/>
<dbReference type="Proteomes" id="UP000321685">
    <property type="component" value="Unassembled WGS sequence"/>
</dbReference>
<accession>A0A511DE69</accession>
<evidence type="ECO:0000256" key="2">
    <source>
        <dbReference type="ARBA" id="ARBA00023002"/>
    </source>
</evidence>
<dbReference type="RefSeq" id="WP_147104441.1">
    <property type="nucleotide sequence ID" value="NZ_BJVJ01000011.1"/>
</dbReference>
<name>A0A511DE69_9PSEU</name>
<dbReference type="PRINTS" id="PR00081">
    <property type="entry name" value="GDHRDH"/>
</dbReference>
<dbReference type="EMBL" id="BJVJ01000011">
    <property type="protein sequence ID" value="GEL22703.1"/>
    <property type="molecule type" value="Genomic_DNA"/>
</dbReference>
<dbReference type="InterPro" id="IPR020904">
    <property type="entry name" value="Sc_DH/Rdtase_CS"/>
</dbReference>
<dbReference type="PANTHER" id="PTHR24321">
    <property type="entry name" value="DEHYDROGENASES, SHORT CHAIN"/>
    <property type="match status" value="1"/>
</dbReference>
<dbReference type="SUPFAM" id="SSF51735">
    <property type="entry name" value="NAD(P)-binding Rossmann-fold domains"/>
    <property type="match status" value="1"/>
</dbReference>
<proteinExistence type="inferred from homology"/>